<dbReference type="InterPro" id="IPR016162">
    <property type="entry name" value="Ald_DH_N"/>
</dbReference>
<evidence type="ECO:0000256" key="4">
    <source>
        <dbReference type="RuleBase" id="RU003345"/>
    </source>
</evidence>
<evidence type="ECO:0000256" key="1">
    <source>
        <dbReference type="ARBA" id="ARBA00009986"/>
    </source>
</evidence>
<dbReference type="Proteomes" id="UP000052268">
    <property type="component" value="Unassembled WGS sequence"/>
</dbReference>
<gene>
    <name evidence="6" type="ORF">V474_16415</name>
</gene>
<evidence type="ECO:0000256" key="3">
    <source>
        <dbReference type="PROSITE-ProRule" id="PRU10007"/>
    </source>
</evidence>
<dbReference type="Gene3D" id="3.40.309.10">
    <property type="entry name" value="Aldehyde Dehydrogenase, Chain A, domain 2"/>
    <property type="match status" value="1"/>
</dbReference>
<dbReference type="Pfam" id="PF00171">
    <property type="entry name" value="Aldedh"/>
    <property type="match status" value="1"/>
</dbReference>
<evidence type="ECO:0000313" key="7">
    <source>
        <dbReference type="Proteomes" id="UP000052268"/>
    </source>
</evidence>
<keyword evidence="2 4" id="KW-0560">Oxidoreductase</keyword>
<dbReference type="Gene3D" id="3.40.605.10">
    <property type="entry name" value="Aldehyde Dehydrogenase, Chain A, domain 1"/>
    <property type="match status" value="1"/>
</dbReference>
<accession>A0A0J7XXX8</accession>
<dbReference type="GO" id="GO:0016620">
    <property type="term" value="F:oxidoreductase activity, acting on the aldehyde or oxo group of donors, NAD or NADP as acceptor"/>
    <property type="evidence" value="ECO:0007669"/>
    <property type="project" value="InterPro"/>
</dbReference>
<dbReference type="FunFam" id="3.40.605.10:FF:000007">
    <property type="entry name" value="NAD/NADP-dependent betaine aldehyde dehydrogenase"/>
    <property type="match status" value="1"/>
</dbReference>
<feature type="domain" description="Aldehyde dehydrogenase" evidence="5">
    <location>
        <begin position="31"/>
        <end position="497"/>
    </location>
</feature>
<organism evidence="6 7">
    <name type="scientific">Novosphingobium barchaimii LL02</name>
    <dbReference type="NCBI Taxonomy" id="1114963"/>
    <lineage>
        <taxon>Bacteria</taxon>
        <taxon>Pseudomonadati</taxon>
        <taxon>Pseudomonadota</taxon>
        <taxon>Alphaproteobacteria</taxon>
        <taxon>Sphingomonadales</taxon>
        <taxon>Sphingomonadaceae</taxon>
        <taxon>Novosphingobium</taxon>
    </lineage>
</organism>
<dbReference type="PANTHER" id="PTHR11699">
    <property type="entry name" value="ALDEHYDE DEHYDROGENASE-RELATED"/>
    <property type="match status" value="1"/>
</dbReference>
<dbReference type="InterPro" id="IPR016161">
    <property type="entry name" value="Ald_DH/histidinol_DH"/>
</dbReference>
<dbReference type="InterPro" id="IPR015590">
    <property type="entry name" value="Aldehyde_DH_dom"/>
</dbReference>
<dbReference type="PROSITE" id="PS00070">
    <property type="entry name" value="ALDEHYDE_DEHYDR_CYS"/>
    <property type="match status" value="1"/>
</dbReference>
<dbReference type="EMBL" id="JACU01000004">
    <property type="protein sequence ID" value="KMS56501.1"/>
    <property type="molecule type" value="Genomic_DNA"/>
</dbReference>
<evidence type="ECO:0000313" key="6">
    <source>
        <dbReference type="EMBL" id="KMS56501.1"/>
    </source>
</evidence>
<comment type="caution">
    <text evidence="6">The sequence shown here is derived from an EMBL/GenBank/DDBJ whole genome shotgun (WGS) entry which is preliminary data.</text>
</comment>
<dbReference type="InterPro" id="IPR016163">
    <property type="entry name" value="Ald_DH_C"/>
</dbReference>
<proteinExistence type="inferred from homology"/>
<evidence type="ECO:0000259" key="5">
    <source>
        <dbReference type="Pfam" id="PF00171"/>
    </source>
</evidence>
<dbReference type="SUPFAM" id="SSF53720">
    <property type="entry name" value="ALDH-like"/>
    <property type="match status" value="1"/>
</dbReference>
<feature type="active site" evidence="3">
    <location>
        <position position="274"/>
    </location>
</feature>
<protein>
    <submittedName>
        <fullName evidence="6">Aldehyde dehydrogenase</fullName>
    </submittedName>
</protein>
<comment type="similarity">
    <text evidence="1 4">Belongs to the aldehyde dehydrogenase family.</text>
</comment>
<dbReference type="PATRIC" id="fig|1114963.3.peg.2117"/>
<dbReference type="OrthoDB" id="9802947at2"/>
<evidence type="ECO:0000256" key="2">
    <source>
        <dbReference type="ARBA" id="ARBA00023002"/>
    </source>
</evidence>
<name>A0A0J7XXX8_9SPHN</name>
<dbReference type="RefSeq" id="WP_059151353.1">
    <property type="nucleotide sequence ID" value="NZ_KQ130453.1"/>
</dbReference>
<dbReference type="FunFam" id="3.40.309.10:FF:000012">
    <property type="entry name" value="Betaine aldehyde dehydrogenase"/>
    <property type="match status" value="1"/>
</dbReference>
<keyword evidence="7" id="KW-1185">Reference proteome</keyword>
<sequence>MPLDFSTLRTGTREFLARRASGQGLLIGGEWAQAANGGTFATLDPATGSELGQVAKAGAADVDAAVSAARAALAVWGATVPAERARILWKVADLIEANIDDLAELETLDQGKPLFVGRWAEIPGAVSQFRFFAGQAMAIEGSTLESSINYQPAGKQMRTWTVREPVGVVAAIVPWNSPLVLTAMKLAPALAAGCTVVLKPAEDTSLTALRLGELMIEAGVPAGVINIVTGLGGETGAALAAHPGVAKIAFTGSTATGRAVLDAAKTNFKRVTLELGGKSPSIIMPDADLSQAIPGVANAIYFNGGQVCIAGSRLYVHRSVHDQVVEGVAEYAKGLKLGHGLAADTQMGPVVSLRHAERVEGFLQRARAEGATMLAGGERTGEAGTFITPTLVVDVKPGMEIVREEVFGPVLVAQAFDDVEEVIAAANDSEYGLAASVWTEGLSNAHRMSSAIKAGTVWINCHAMYDPTLAIGGVKQSGWGRDSGRQALENYLEWKTICAVV</sequence>
<dbReference type="InterPro" id="IPR016160">
    <property type="entry name" value="Ald_DH_CS_CYS"/>
</dbReference>
<dbReference type="PROSITE" id="PS00687">
    <property type="entry name" value="ALDEHYDE_DEHYDR_GLU"/>
    <property type="match status" value="1"/>
</dbReference>
<dbReference type="AlphaFoldDB" id="A0A0J7XXX8"/>
<reference evidence="6 7" key="1">
    <citation type="journal article" date="2015" name="G3 (Bethesda)">
        <title>Insights into Ongoing Evolution of the Hexachlorocyclohexane Catabolic Pathway from Comparative Genomics of Ten Sphingomonadaceae Strains.</title>
        <authorList>
            <person name="Pearce S.L."/>
            <person name="Oakeshott J.G."/>
            <person name="Pandey G."/>
        </authorList>
    </citation>
    <scope>NUCLEOTIDE SEQUENCE [LARGE SCALE GENOMIC DNA]</scope>
    <source>
        <strain evidence="6 7">LL02</strain>
    </source>
</reference>
<dbReference type="InterPro" id="IPR029510">
    <property type="entry name" value="Ald_DH_CS_GLU"/>
</dbReference>